<reference evidence="1 2" key="1">
    <citation type="submission" date="2018-08" db="EMBL/GenBank/DDBJ databases">
        <title>Sequencing the genomes of 1000 actinobacteria strains.</title>
        <authorList>
            <person name="Klenk H.-P."/>
        </authorList>
    </citation>
    <scope>NUCLEOTIDE SEQUENCE [LARGE SCALE GENOMIC DNA]</scope>
    <source>
        <strain evidence="1 2">DSM 44099</strain>
    </source>
</reference>
<sequence length="229" mass="23457">MIVPEVAGGAAAELDDLRAACADAVTMLGRAGARQIVVFGADSSMTSYDPPQRGSLRPWGVDLDVSLGPHDPLESHQMPLSLVIGAWLLRQHPPQQPVMVNMQGIAGDATPAQCRHFGECCAPDGPWALLVMGDGSASRGIKSPGYDDPRAQPFDDALAAALGSVDLSVLHGLDPVVSSELGVAGRPAFQAAAGAVAAAGGAWSGELSYNAAPYGVGYFVATWQRGAAA</sequence>
<gene>
    <name evidence="1" type="ORF">DFJ67_4005</name>
</gene>
<organism evidence="1 2">
    <name type="scientific">Asanoa ferruginea</name>
    <dbReference type="NCBI Taxonomy" id="53367"/>
    <lineage>
        <taxon>Bacteria</taxon>
        <taxon>Bacillati</taxon>
        <taxon>Actinomycetota</taxon>
        <taxon>Actinomycetes</taxon>
        <taxon>Micromonosporales</taxon>
        <taxon>Micromonosporaceae</taxon>
        <taxon>Asanoa</taxon>
    </lineage>
</organism>
<protein>
    <recommendedName>
        <fullName evidence="3">Catalytic LigB subunit of aromatic ring-opening dioxygenase</fullName>
    </recommendedName>
</protein>
<name>A0A3D9ZKR3_9ACTN</name>
<evidence type="ECO:0000313" key="2">
    <source>
        <dbReference type="Proteomes" id="UP000256913"/>
    </source>
</evidence>
<proteinExistence type="predicted"/>
<keyword evidence="2" id="KW-1185">Reference proteome</keyword>
<evidence type="ECO:0008006" key="3">
    <source>
        <dbReference type="Google" id="ProtNLM"/>
    </source>
</evidence>
<dbReference type="EMBL" id="QUMQ01000001">
    <property type="protein sequence ID" value="REF97996.1"/>
    <property type="molecule type" value="Genomic_DNA"/>
</dbReference>
<dbReference type="AlphaFoldDB" id="A0A3D9ZKR3"/>
<accession>A0A3D9ZKR3</accession>
<dbReference type="Gene3D" id="3.40.830.10">
    <property type="entry name" value="LigB-like"/>
    <property type="match status" value="1"/>
</dbReference>
<dbReference type="Proteomes" id="UP000256913">
    <property type="component" value="Unassembled WGS sequence"/>
</dbReference>
<comment type="caution">
    <text evidence="1">The sequence shown here is derived from an EMBL/GenBank/DDBJ whole genome shotgun (WGS) entry which is preliminary data.</text>
</comment>
<evidence type="ECO:0000313" key="1">
    <source>
        <dbReference type="EMBL" id="REF97996.1"/>
    </source>
</evidence>